<proteinExistence type="predicted"/>
<dbReference type="AlphaFoldDB" id="A0A9P1IL75"/>
<evidence type="ECO:0000313" key="1">
    <source>
        <dbReference type="EMBL" id="CAI5446928.1"/>
    </source>
</evidence>
<organism evidence="1 2">
    <name type="scientific">Caenorhabditis angaria</name>
    <dbReference type="NCBI Taxonomy" id="860376"/>
    <lineage>
        <taxon>Eukaryota</taxon>
        <taxon>Metazoa</taxon>
        <taxon>Ecdysozoa</taxon>
        <taxon>Nematoda</taxon>
        <taxon>Chromadorea</taxon>
        <taxon>Rhabditida</taxon>
        <taxon>Rhabditina</taxon>
        <taxon>Rhabditomorpha</taxon>
        <taxon>Rhabditoidea</taxon>
        <taxon>Rhabditidae</taxon>
        <taxon>Peloderinae</taxon>
        <taxon>Caenorhabditis</taxon>
    </lineage>
</organism>
<reference evidence="1" key="1">
    <citation type="submission" date="2022-11" db="EMBL/GenBank/DDBJ databases">
        <authorList>
            <person name="Kikuchi T."/>
        </authorList>
    </citation>
    <scope>NUCLEOTIDE SEQUENCE</scope>
    <source>
        <strain evidence="1">PS1010</strain>
    </source>
</reference>
<dbReference type="EMBL" id="CANHGI010000004">
    <property type="protein sequence ID" value="CAI5446928.1"/>
    <property type="molecule type" value="Genomic_DNA"/>
</dbReference>
<evidence type="ECO:0000313" key="2">
    <source>
        <dbReference type="Proteomes" id="UP001152747"/>
    </source>
</evidence>
<name>A0A9P1IL75_9PELO</name>
<protein>
    <submittedName>
        <fullName evidence="1">Uncharacterized protein</fullName>
    </submittedName>
</protein>
<dbReference type="OrthoDB" id="418445at2759"/>
<sequence length="124" mass="14257">MEQHFSDVISIDLKIQISKVKLEHSFSNLELFWMYFDGANYNDSWCMFGRFSKLCKSCWTKHVLIFDKQYQSILIGSFLSSVIGQVIFDQSASSFGGNTVSIQTKSGHFLIALTSDNFEYRRGN</sequence>
<comment type="caution">
    <text evidence="1">The sequence shown here is derived from an EMBL/GenBank/DDBJ whole genome shotgun (WGS) entry which is preliminary data.</text>
</comment>
<gene>
    <name evidence="1" type="ORF">CAMP_LOCUS9565</name>
</gene>
<keyword evidence="2" id="KW-1185">Reference proteome</keyword>
<dbReference type="Proteomes" id="UP001152747">
    <property type="component" value="Unassembled WGS sequence"/>
</dbReference>
<accession>A0A9P1IL75</accession>